<name>A0ABT1H7G6_9NOCA</name>
<evidence type="ECO:0000256" key="1">
    <source>
        <dbReference type="SAM" id="MobiDB-lite"/>
    </source>
</evidence>
<feature type="chain" id="PRO_5045405729" evidence="2">
    <location>
        <begin position="30"/>
        <end position="461"/>
    </location>
</feature>
<proteinExistence type="predicted"/>
<reference evidence="3 4" key="1">
    <citation type="submission" date="2022-06" db="EMBL/GenBank/DDBJ databases">
        <title>Genomic Encyclopedia of Archaeal and Bacterial Type Strains, Phase II (KMG-II): from individual species to whole genera.</title>
        <authorList>
            <person name="Goeker M."/>
        </authorList>
    </citation>
    <scope>NUCLEOTIDE SEQUENCE [LARGE SCALE GENOMIC DNA]</scope>
    <source>
        <strain evidence="3 4">DSM 45037</strain>
    </source>
</reference>
<keyword evidence="4" id="KW-1185">Reference proteome</keyword>
<sequence>MRHPIGTGVRARVVAAVAVAVVCAIGATACSSDTPGPTAASSSSENVYESDREQGVLATLGALARAERSGDVSAATGLVDPAATPDFRASIARTARAFAAVGIGTLDYRVQRDTGDGDASGELGDSGQLGELTVPAALQQRLDAQGSSDSWVVPVALRYQFAGVDQAPTTVLRPMVMARYDDRWTVVGDAGPLLGTGTVRPQFWDFPDVRAQRVSTGGGTSVVLDYPGSRGLGDRIRAALPGAVGAVTAFWGGQWPRRAVVIATDSTSAFAGLARAQGDTASAAAATVSGDDTGSSALGQRVVFTPNAVQDLPGPALDVVLRHELTHVAARPRTADSAPKWLTEGVAEYVGRRGTYRVFADAAPDLADRVRAGQLPSALPDDAAFDVSGPDARVAYQTAWSFAAFAAEAYSPQRLRALYLRLAGGPSTTQAQSDAMSATLGAPGDAVLDRWRTWLTAAVAR</sequence>
<protein>
    <submittedName>
        <fullName evidence="3">Peptidase MA superfamily</fullName>
    </submittedName>
</protein>
<dbReference type="EMBL" id="JAMTCG010000007">
    <property type="protein sequence ID" value="MCP2162558.1"/>
    <property type="molecule type" value="Genomic_DNA"/>
</dbReference>
<organism evidence="3 4">
    <name type="scientific">Williamsia serinedens</name>
    <dbReference type="NCBI Taxonomy" id="391736"/>
    <lineage>
        <taxon>Bacteria</taxon>
        <taxon>Bacillati</taxon>
        <taxon>Actinomycetota</taxon>
        <taxon>Actinomycetes</taxon>
        <taxon>Mycobacteriales</taxon>
        <taxon>Nocardiaceae</taxon>
        <taxon>Williamsia</taxon>
    </lineage>
</organism>
<dbReference type="PROSITE" id="PS51257">
    <property type="entry name" value="PROKAR_LIPOPROTEIN"/>
    <property type="match status" value="1"/>
</dbReference>
<feature type="signal peptide" evidence="2">
    <location>
        <begin position="1"/>
        <end position="29"/>
    </location>
</feature>
<accession>A0ABT1H7G6</accession>
<dbReference type="RefSeq" id="WP_253656119.1">
    <property type="nucleotide sequence ID" value="NZ_BAAAOE010000002.1"/>
</dbReference>
<feature type="compositionally biased region" description="Polar residues" evidence="1">
    <location>
        <begin position="32"/>
        <end position="47"/>
    </location>
</feature>
<comment type="caution">
    <text evidence="3">The sequence shown here is derived from an EMBL/GenBank/DDBJ whole genome shotgun (WGS) entry which is preliminary data.</text>
</comment>
<feature type="region of interest" description="Disordered" evidence="1">
    <location>
        <begin position="32"/>
        <end position="51"/>
    </location>
</feature>
<gene>
    <name evidence="3" type="ORF">LX12_003766</name>
</gene>
<evidence type="ECO:0000313" key="4">
    <source>
        <dbReference type="Proteomes" id="UP001205740"/>
    </source>
</evidence>
<dbReference type="Proteomes" id="UP001205740">
    <property type="component" value="Unassembled WGS sequence"/>
</dbReference>
<evidence type="ECO:0000256" key="2">
    <source>
        <dbReference type="SAM" id="SignalP"/>
    </source>
</evidence>
<keyword evidence="2" id="KW-0732">Signal</keyword>
<evidence type="ECO:0000313" key="3">
    <source>
        <dbReference type="EMBL" id="MCP2162558.1"/>
    </source>
</evidence>